<gene>
    <name evidence="1" type="ORF">DXD46_11065</name>
</gene>
<dbReference type="AlphaFoldDB" id="A0A3E4JKF5"/>
<accession>A0A3E4JKF5</accession>
<dbReference type="EMBL" id="QSPP01000030">
    <property type="protein sequence ID" value="RGJ87183.1"/>
    <property type="molecule type" value="Genomic_DNA"/>
</dbReference>
<protein>
    <submittedName>
        <fullName evidence="1">Uncharacterized protein</fullName>
    </submittedName>
</protein>
<dbReference type="Proteomes" id="UP000260640">
    <property type="component" value="Unassembled WGS sequence"/>
</dbReference>
<sequence length="68" mass="8110">MLICGIMGEVTAFRKYAVGGIEYSFIYFHKLWKYNKHEESTWLYGRKGLGMQIRSFNDKSDFKILKHQ</sequence>
<evidence type="ECO:0000313" key="1">
    <source>
        <dbReference type="EMBL" id="RGJ87183.1"/>
    </source>
</evidence>
<proteinExistence type="predicted"/>
<name>A0A3E4JKF5_PHOVU</name>
<evidence type="ECO:0000313" key="2">
    <source>
        <dbReference type="Proteomes" id="UP000260640"/>
    </source>
</evidence>
<comment type="caution">
    <text evidence="1">The sequence shown here is derived from an EMBL/GenBank/DDBJ whole genome shotgun (WGS) entry which is preliminary data.</text>
</comment>
<organism evidence="1 2">
    <name type="scientific">Phocaeicola vulgatus</name>
    <name type="common">Bacteroides vulgatus</name>
    <dbReference type="NCBI Taxonomy" id="821"/>
    <lineage>
        <taxon>Bacteria</taxon>
        <taxon>Pseudomonadati</taxon>
        <taxon>Bacteroidota</taxon>
        <taxon>Bacteroidia</taxon>
        <taxon>Bacteroidales</taxon>
        <taxon>Bacteroidaceae</taxon>
        <taxon>Phocaeicola</taxon>
    </lineage>
</organism>
<reference evidence="1 2" key="1">
    <citation type="submission" date="2018-08" db="EMBL/GenBank/DDBJ databases">
        <title>A genome reference for cultivated species of the human gut microbiota.</title>
        <authorList>
            <person name="Zou Y."/>
            <person name="Xue W."/>
            <person name="Luo G."/>
        </authorList>
    </citation>
    <scope>NUCLEOTIDE SEQUENCE [LARGE SCALE GENOMIC DNA]</scope>
    <source>
        <strain evidence="1 2">TM05-16</strain>
    </source>
</reference>